<feature type="compositionally biased region" description="Basic and acidic residues" evidence="1">
    <location>
        <begin position="26"/>
        <end position="36"/>
    </location>
</feature>
<dbReference type="AlphaFoldDB" id="A0A5B7EM61"/>
<proteinExistence type="predicted"/>
<sequence length="119" mass="12589">MIIRATLFAEPDAATSVPPDGQTVRQPDRHLGRETGRLADRQTGSIHSAGVLAAGVVCCAYHAALVVLSGVTDCGILAWFCFPLVRLSLLSISVTVFGFVLSTFCGGGISERFYQVLCS</sequence>
<comment type="caution">
    <text evidence="3">The sequence shown here is derived from an EMBL/GenBank/DDBJ whole genome shotgun (WGS) entry which is preliminary data.</text>
</comment>
<gene>
    <name evidence="3" type="ORF">E2C01_027752</name>
</gene>
<evidence type="ECO:0008006" key="5">
    <source>
        <dbReference type="Google" id="ProtNLM"/>
    </source>
</evidence>
<name>A0A5B7EM61_PORTR</name>
<feature type="region of interest" description="Disordered" evidence="1">
    <location>
        <begin position="13"/>
        <end position="36"/>
    </location>
</feature>
<evidence type="ECO:0000256" key="1">
    <source>
        <dbReference type="SAM" id="MobiDB-lite"/>
    </source>
</evidence>
<accession>A0A5B7EM61</accession>
<dbReference type="Proteomes" id="UP000324222">
    <property type="component" value="Unassembled WGS sequence"/>
</dbReference>
<keyword evidence="4" id="KW-1185">Reference proteome</keyword>
<feature type="transmembrane region" description="Helical" evidence="2">
    <location>
        <begin position="51"/>
        <end position="71"/>
    </location>
</feature>
<feature type="transmembrane region" description="Helical" evidence="2">
    <location>
        <begin position="77"/>
        <end position="104"/>
    </location>
</feature>
<dbReference type="EMBL" id="VSRR010003038">
    <property type="protein sequence ID" value="MPC34367.1"/>
    <property type="molecule type" value="Genomic_DNA"/>
</dbReference>
<organism evidence="3 4">
    <name type="scientific">Portunus trituberculatus</name>
    <name type="common">Swimming crab</name>
    <name type="synonym">Neptunus trituberculatus</name>
    <dbReference type="NCBI Taxonomy" id="210409"/>
    <lineage>
        <taxon>Eukaryota</taxon>
        <taxon>Metazoa</taxon>
        <taxon>Ecdysozoa</taxon>
        <taxon>Arthropoda</taxon>
        <taxon>Crustacea</taxon>
        <taxon>Multicrustacea</taxon>
        <taxon>Malacostraca</taxon>
        <taxon>Eumalacostraca</taxon>
        <taxon>Eucarida</taxon>
        <taxon>Decapoda</taxon>
        <taxon>Pleocyemata</taxon>
        <taxon>Brachyura</taxon>
        <taxon>Eubrachyura</taxon>
        <taxon>Portunoidea</taxon>
        <taxon>Portunidae</taxon>
        <taxon>Portuninae</taxon>
        <taxon>Portunus</taxon>
    </lineage>
</organism>
<keyword evidence="2" id="KW-0812">Transmembrane</keyword>
<evidence type="ECO:0000256" key="2">
    <source>
        <dbReference type="SAM" id="Phobius"/>
    </source>
</evidence>
<evidence type="ECO:0000313" key="3">
    <source>
        <dbReference type="EMBL" id="MPC34367.1"/>
    </source>
</evidence>
<keyword evidence="2" id="KW-1133">Transmembrane helix</keyword>
<evidence type="ECO:0000313" key="4">
    <source>
        <dbReference type="Proteomes" id="UP000324222"/>
    </source>
</evidence>
<protein>
    <recommendedName>
        <fullName evidence="5">Transmembrane protein</fullName>
    </recommendedName>
</protein>
<keyword evidence="2" id="KW-0472">Membrane</keyword>
<reference evidence="3 4" key="1">
    <citation type="submission" date="2019-05" db="EMBL/GenBank/DDBJ databases">
        <title>Another draft genome of Portunus trituberculatus and its Hox gene families provides insights of decapod evolution.</title>
        <authorList>
            <person name="Jeong J.-H."/>
            <person name="Song I."/>
            <person name="Kim S."/>
            <person name="Choi T."/>
            <person name="Kim D."/>
            <person name="Ryu S."/>
            <person name="Kim W."/>
        </authorList>
    </citation>
    <scope>NUCLEOTIDE SEQUENCE [LARGE SCALE GENOMIC DNA]</scope>
    <source>
        <tissue evidence="3">Muscle</tissue>
    </source>
</reference>